<keyword evidence="4" id="KW-1185">Reference proteome</keyword>
<dbReference type="SUPFAM" id="SSF53800">
    <property type="entry name" value="Chelatase"/>
    <property type="match status" value="1"/>
</dbReference>
<dbReference type="Gene3D" id="3.40.50.1400">
    <property type="match status" value="1"/>
</dbReference>
<dbReference type="AlphaFoldDB" id="A0A6S6Y618"/>
<evidence type="ECO:0000313" key="4">
    <source>
        <dbReference type="Proteomes" id="UP000515733"/>
    </source>
</evidence>
<dbReference type="RefSeq" id="WP_145771613.1">
    <property type="nucleotide sequence ID" value="NZ_LR778301.1"/>
</dbReference>
<dbReference type="GO" id="GO:0046872">
    <property type="term" value="F:metal ion binding"/>
    <property type="evidence" value="ECO:0007669"/>
    <property type="project" value="UniProtKB-KW"/>
</dbReference>
<dbReference type="CDD" id="cd03416">
    <property type="entry name" value="CbiX_SirB_N"/>
    <property type="match status" value="1"/>
</dbReference>
<reference evidence="3 4" key="1">
    <citation type="submission" date="2020-03" db="EMBL/GenBank/DDBJ databases">
        <authorList>
            <consortium name="Genoscope - CEA"/>
            <person name="William W."/>
        </authorList>
    </citation>
    <scope>NUCLEOTIDE SEQUENCE [LARGE SCALE GENOMIC DNA]</scope>
    <source>
        <strain evidence="4">DSM 16959</strain>
    </source>
</reference>
<organism evidence="3 4">
    <name type="scientific">Denitratisoma oestradiolicum</name>
    <dbReference type="NCBI Taxonomy" id="311182"/>
    <lineage>
        <taxon>Bacteria</taxon>
        <taxon>Pseudomonadati</taxon>
        <taxon>Pseudomonadota</taxon>
        <taxon>Betaproteobacteria</taxon>
        <taxon>Nitrosomonadales</taxon>
        <taxon>Sterolibacteriaceae</taxon>
        <taxon>Denitratisoma</taxon>
    </lineage>
</organism>
<evidence type="ECO:0008006" key="5">
    <source>
        <dbReference type="Google" id="ProtNLM"/>
    </source>
</evidence>
<dbReference type="EMBL" id="LR778301">
    <property type="protein sequence ID" value="CAB1368018.1"/>
    <property type="molecule type" value="Genomic_DNA"/>
</dbReference>
<accession>A0A6S6Y618</accession>
<keyword evidence="2" id="KW-0456">Lyase</keyword>
<protein>
    <recommendedName>
        <fullName evidence="5">Sirohydrochlorin cobaltochelatase</fullName>
    </recommendedName>
</protein>
<dbReference type="Proteomes" id="UP000515733">
    <property type="component" value="Chromosome"/>
</dbReference>
<keyword evidence="1" id="KW-0479">Metal-binding</keyword>
<name>A0A6S6Y618_9PROT</name>
<dbReference type="PANTHER" id="PTHR33542:SF3">
    <property type="entry name" value="SIROHYDROCHLORIN FERROCHELATASE, CHLOROPLASTIC"/>
    <property type="match status" value="1"/>
</dbReference>
<dbReference type="OrthoDB" id="9797895at2"/>
<proteinExistence type="predicted"/>
<gene>
    <name evidence="3" type="ORF">DENOEST_0853</name>
</gene>
<evidence type="ECO:0000313" key="3">
    <source>
        <dbReference type="EMBL" id="CAB1368018.1"/>
    </source>
</evidence>
<dbReference type="KEGG" id="doe:DENOEST_0853"/>
<dbReference type="Pfam" id="PF01903">
    <property type="entry name" value="CbiX"/>
    <property type="match status" value="1"/>
</dbReference>
<evidence type="ECO:0000256" key="2">
    <source>
        <dbReference type="ARBA" id="ARBA00023239"/>
    </source>
</evidence>
<dbReference type="GO" id="GO:0016829">
    <property type="term" value="F:lyase activity"/>
    <property type="evidence" value="ECO:0007669"/>
    <property type="project" value="UniProtKB-KW"/>
</dbReference>
<evidence type="ECO:0000256" key="1">
    <source>
        <dbReference type="ARBA" id="ARBA00022723"/>
    </source>
</evidence>
<dbReference type="InterPro" id="IPR002762">
    <property type="entry name" value="CbiX-like"/>
</dbReference>
<sequence>MKGIVLFGHGARNAEWVEPFHRIRAAILARVPEVPVEMGFLELMRPTFAEAVDGLVARGVTEIVVVPVFMAAGSHVKKDLPLMAAEIMERHPQLEIAIAAAVGESPQVIDAMATYILGAAG</sequence>
<dbReference type="PANTHER" id="PTHR33542">
    <property type="entry name" value="SIROHYDROCHLORIN FERROCHELATASE, CHLOROPLASTIC"/>
    <property type="match status" value="1"/>
</dbReference>
<dbReference type="InterPro" id="IPR050963">
    <property type="entry name" value="Sirohydro_Cobaltochel/CbiX"/>
</dbReference>